<dbReference type="SUPFAM" id="SSF53474">
    <property type="entry name" value="alpha/beta-Hydrolases"/>
    <property type="match status" value="1"/>
</dbReference>
<comment type="caution">
    <text evidence="2">The sequence shown here is derived from an EMBL/GenBank/DDBJ whole genome shotgun (WGS) entry which is preliminary data.</text>
</comment>
<feature type="non-terminal residue" evidence="2">
    <location>
        <position position="1"/>
    </location>
</feature>
<keyword evidence="3" id="KW-1185">Reference proteome</keyword>
<dbReference type="OrthoDB" id="446723at2759"/>
<dbReference type="PANTHER" id="PTHR12277">
    <property type="entry name" value="ALPHA/BETA HYDROLASE DOMAIN-CONTAINING PROTEIN"/>
    <property type="match status" value="1"/>
</dbReference>
<gene>
    <name evidence="2" type="ORF">BCR44DRAFT_1379200</name>
</gene>
<dbReference type="InterPro" id="IPR000073">
    <property type="entry name" value="AB_hydrolase_1"/>
</dbReference>
<proteinExistence type="predicted"/>
<evidence type="ECO:0000259" key="1">
    <source>
        <dbReference type="Pfam" id="PF12697"/>
    </source>
</evidence>
<accession>A0A1Y2HE79</accession>
<dbReference type="Pfam" id="PF12697">
    <property type="entry name" value="Abhydrolase_6"/>
    <property type="match status" value="1"/>
</dbReference>
<dbReference type="PANTHER" id="PTHR12277:SF81">
    <property type="entry name" value="PROTEIN ABHD13"/>
    <property type="match status" value="1"/>
</dbReference>
<dbReference type="InterPro" id="IPR029058">
    <property type="entry name" value="AB_hydrolase_fold"/>
</dbReference>
<evidence type="ECO:0000313" key="2">
    <source>
        <dbReference type="EMBL" id="ORZ32890.1"/>
    </source>
</evidence>
<dbReference type="STRING" id="765915.A0A1Y2HE79"/>
<keyword evidence="2" id="KW-0378">Hydrolase</keyword>
<protein>
    <submittedName>
        <fullName evidence="2">Alpha/Beta hydrolase protein</fullName>
    </submittedName>
</protein>
<dbReference type="GO" id="GO:0016787">
    <property type="term" value="F:hydrolase activity"/>
    <property type="evidence" value="ECO:0007669"/>
    <property type="project" value="UniProtKB-KW"/>
</dbReference>
<reference evidence="2 3" key="1">
    <citation type="submission" date="2016-07" db="EMBL/GenBank/DDBJ databases">
        <title>Pervasive Adenine N6-methylation of Active Genes in Fungi.</title>
        <authorList>
            <consortium name="DOE Joint Genome Institute"/>
            <person name="Mondo S.J."/>
            <person name="Dannebaum R.O."/>
            <person name="Kuo R.C."/>
            <person name="Labutti K."/>
            <person name="Haridas S."/>
            <person name="Kuo A."/>
            <person name="Salamov A."/>
            <person name="Ahrendt S.R."/>
            <person name="Lipzen A."/>
            <person name="Sullivan W."/>
            <person name="Andreopoulos W.B."/>
            <person name="Clum A."/>
            <person name="Lindquist E."/>
            <person name="Daum C."/>
            <person name="Ramamoorthy G.K."/>
            <person name="Gryganskyi A."/>
            <person name="Culley D."/>
            <person name="Magnuson J.K."/>
            <person name="James T.Y."/>
            <person name="O'Malley M.A."/>
            <person name="Stajich J.E."/>
            <person name="Spatafora J.W."/>
            <person name="Visel A."/>
            <person name="Grigoriev I.V."/>
        </authorList>
    </citation>
    <scope>NUCLEOTIDE SEQUENCE [LARGE SCALE GENOMIC DNA]</scope>
    <source>
        <strain evidence="2 3">PL171</strain>
    </source>
</reference>
<feature type="domain" description="AB hydrolase-1" evidence="1">
    <location>
        <begin position="92"/>
        <end position="239"/>
    </location>
</feature>
<name>A0A1Y2HE79_9FUNG</name>
<evidence type="ECO:0000313" key="3">
    <source>
        <dbReference type="Proteomes" id="UP000193411"/>
    </source>
</evidence>
<dbReference type="Proteomes" id="UP000193411">
    <property type="component" value="Unassembled WGS sequence"/>
</dbReference>
<dbReference type="AlphaFoldDB" id="A0A1Y2HE79"/>
<dbReference type="Gene3D" id="3.40.50.1820">
    <property type="entry name" value="alpha/beta hydrolase"/>
    <property type="match status" value="1"/>
</dbReference>
<organism evidence="2 3">
    <name type="scientific">Catenaria anguillulae PL171</name>
    <dbReference type="NCBI Taxonomy" id="765915"/>
    <lineage>
        <taxon>Eukaryota</taxon>
        <taxon>Fungi</taxon>
        <taxon>Fungi incertae sedis</taxon>
        <taxon>Blastocladiomycota</taxon>
        <taxon>Blastocladiomycetes</taxon>
        <taxon>Blastocladiales</taxon>
        <taxon>Catenariaceae</taxon>
        <taxon>Catenaria</taxon>
    </lineage>
</organism>
<dbReference type="EMBL" id="MCFL01000041">
    <property type="protein sequence ID" value="ORZ32890.1"/>
    <property type="molecule type" value="Genomic_DNA"/>
</dbReference>
<sequence length="273" mass="30253">LLLLAAIPSLQRLLVYMSWINYPWGNLANPTAWGFRPDQARSLFIPTPDNLSLGAWHIVQPNAARAVPTARSPAHALPHDHWTVKTDDTVFLYLHGNAGNRGLRHRRAFYQTLLTAHMRARRRRVHLLAIDYRGFGDSSAVLPSEAGLKLDALAAWTFITRDLGAQPSQVVVVGHSLGTGVATALVHQLSTANTPPRGLVLLAPFTSIPNAAIEYPWVPVWLLGPFKSLLTPLVHEKWESIDRIPDLACNVLIVHGSKDIIINQHHAHALFKR</sequence>
<feature type="non-terminal residue" evidence="2">
    <location>
        <position position="273"/>
    </location>
</feature>